<dbReference type="InterPro" id="IPR051639">
    <property type="entry name" value="BCD1"/>
</dbReference>
<organism evidence="3 4">
    <name type="scientific">Austropuccinia psidii MF-1</name>
    <dbReference type="NCBI Taxonomy" id="1389203"/>
    <lineage>
        <taxon>Eukaryota</taxon>
        <taxon>Fungi</taxon>
        <taxon>Dikarya</taxon>
        <taxon>Basidiomycota</taxon>
        <taxon>Pucciniomycotina</taxon>
        <taxon>Pucciniomycetes</taxon>
        <taxon>Pucciniales</taxon>
        <taxon>Sphaerophragmiaceae</taxon>
        <taxon>Austropuccinia</taxon>
    </lineage>
</organism>
<proteinExistence type="predicted"/>
<evidence type="ECO:0000313" key="4">
    <source>
        <dbReference type="Proteomes" id="UP000765509"/>
    </source>
</evidence>
<accession>A0A9Q3K3K4</accession>
<keyword evidence="4" id="KW-1185">Reference proteome</keyword>
<sequence>MPEAVGQLNQRSLCHFVGTTKLLIRKALLDGIKLTLMPDGLIRSKQNLINFNHKTKSLFWTVEFLFPSFQEDVDKESNALVASKLLGSSSHLLHQISSATNIIEHLKKKLKPPKGQKLSLMPLLEEEGKNGTGDHLIFVLQCELPLKIVGTARKNSREVYLIEGTWSLSQALQGTKILEWPRIEVWPALSWAQKISSGTICVASRVSRPPAPTFSIKRPHLASDTIEVSKATFPRAGQSTHGTSIKADANGIPAESTTSAPTSQPNPTSLTSLLQYANTYEQMCYMQTI</sequence>
<dbReference type="PANTHER" id="PTHR13483:SF11">
    <property type="entry name" value="ZINC FINGER HIT DOMAIN-CONTAINING PROTEIN 3"/>
    <property type="match status" value="1"/>
</dbReference>
<name>A0A9Q3K3K4_9BASI</name>
<dbReference type="InterPro" id="IPR057721">
    <property type="entry name" value="BCD1_alpha/beta"/>
</dbReference>
<dbReference type="GO" id="GO:0005634">
    <property type="term" value="C:nucleus"/>
    <property type="evidence" value="ECO:0007669"/>
    <property type="project" value="TreeGrafter"/>
</dbReference>
<protein>
    <recommendedName>
        <fullName evidence="2">BCD1 alpha/beta domain-containing protein</fullName>
    </recommendedName>
</protein>
<feature type="domain" description="BCD1 alpha/beta" evidence="2">
    <location>
        <begin position="23"/>
        <end position="188"/>
    </location>
</feature>
<comment type="caution">
    <text evidence="3">The sequence shown here is derived from an EMBL/GenBank/DDBJ whole genome shotgun (WGS) entry which is preliminary data.</text>
</comment>
<dbReference type="GO" id="GO:0000463">
    <property type="term" value="P:maturation of LSU-rRNA from tricistronic rRNA transcript (SSU-rRNA, 5.8S rRNA, LSU-rRNA)"/>
    <property type="evidence" value="ECO:0007669"/>
    <property type="project" value="TreeGrafter"/>
</dbReference>
<dbReference type="GO" id="GO:0048254">
    <property type="term" value="P:snoRNA localization"/>
    <property type="evidence" value="ECO:0007669"/>
    <property type="project" value="TreeGrafter"/>
</dbReference>
<dbReference type="OrthoDB" id="272357at2759"/>
<dbReference type="GO" id="GO:0000492">
    <property type="term" value="P:box C/D snoRNP assembly"/>
    <property type="evidence" value="ECO:0007669"/>
    <property type="project" value="TreeGrafter"/>
</dbReference>
<feature type="compositionally biased region" description="Polar residues" evidence="1">
    <location>
        <begin position="255"/>
        <end position="268"/>
    </location>
</feature>
<dbReference type="GO" id="GO:0070761">
    <property type="term" value="C:pre-snoRNP complex"/>
    <property type="evidence" value="ECO:0007669"/>
    <property type="project" value="TreeGrafter"/>
</dbReference>
<dbReference type="PANTHER" id="PTHR13483">
    <property type="entry name" value="BOX C_D SNORNA PROTEIN 1-RELATED"/>
    <property type="match status" value="1"/>
</dbReference>
<gene>
    <name evidence="3" type="ORF">O181_113998</name>
</gene>
<dbReference type="EMBL" id="AVOT02093863">
    <property type="protein sequence ID" value="MBW0574283.1"/>
    <property type="molecule type" value="Genomic_DNA"/>
</dbReference>
<dbReference type="AlphaFoldDB" id="A0A9Q3K3K4"/>
<evidence type="ECO:0000313" key="3">
    <source>
        <dbReference type="EMBL" id="MBW0574283.1"/>
    </source>
</evidence>
<reference evidence="3" key="1">
    <citation type="submission" date="2021-03" db="EMBL/GenBank/DDBJ databases">
        <title>Draft genome sequence of rust myrtle Austropuccinia psidii MF-1, a brazilian biotype.</title>
        <authorList>
            <person name="Quecine M.C."/>
            <person name="Pachon D.M.R."/>
            <person name="Bonatelli M.L."/>
            <person name="Correr F.H."/>
            <person name="Franceschini L.M."/>
            <person name="Leite T.F."/>
            <person name="Margarido G.R.A."/>
            <person name="Almeida C.A."/>
            <person name="Ferrarezi J.A."/>
            <person name="Labate C.A."/>
        </authorList>
    </citation>
    <scope>NUCLEOTIDE SEQUENCE</scope>
    <source>
        <strain evidence="3">MF-1</strain>
    </source>
</reference>
<dbReference type="Pfam" id="PF25790">
    <property type="entry name" value="BCD1"/>
    <property type="match status" value="1"/>
</dbReference>
<evidence type="ECO:0000259" key="2">
    <source>
        <dbReference type="Pfam" id="PF25790"/>
    </source>
</evidence>
<feature type="region of interest" description="Disordered" evidence="1">
    <location>
        <begin position="232"/>
        <end position="268"/>
    </location>
</feature>
<evidence type="ECO:0000256" key="1">
    <source>
        <dbReference type="SAM" id="MobiDB-lite"/>
    </source>
</evidence>
<dbReference type="Proteomes" id="UP000765509">
    <property type="component" value="Unassembled WGS sequence"/>
</dbReference>